<feature type="compositionally biased region" description="Low complexity" evidence="1">
    <location>
        <begin position="381"/>
        <end position="398"/>
    </location>
</feature>
<gene>
    <name evidence="2" type="ORF">Amon01_000196400</name>
</gene>
<evidence type="ECO:0000256" key="1">
    <source>
        <dbReference type="SAM" id="MobiDB-lite"/>
    </source>
</evidence>
<keyword evidence="3" id="KW-1185">Reference proteome</keyword>
<evidence type="ECO:0000313" key="2">
    <source>
        <dbReference type="EMBL" id="GMG21397.1"/>
    </source>
</evidence>
<evidence type="ECO:0000313" key="3">
    <source>
        <dbReference type="Proteomes" id="UP001165063"/>
    </source>
</evidence>
<feature type="region of interest" description="Disordered" evidence="1">
    <location>
        <begin position="321"/>
        <end position="355"/>
    </location>
</feature>
<accession>A0A9W6YSU4</accession>
<dbReference type="AlphaFoldDB" id="A0A9W6YSU4"/>
<feature type="compositionally biased region" description="Low complexity" evidence="1">
    <location>
        <begin position="343"/>
        <end position="354"/>
    </location>
</feature>
<dbReference type="Proteomes" id="UP001165063">
    <property type="component" value="Unassembled WGS sequence"/>
</dbReference>
<feature type="compositionally biased region" description="Polar residues" evidence="1">
    <location>
        <begin position="8"/>
        <end position="20"/>
    </location>
</feature>
<feature type="region of interest" description="Disordered" evidence="1">
    <location>
        <begin position="1"/>
        <end position="20"/>
    </location>
</feature>
<reference evidence="2" key="1">
    <citation type="submission" date="2023-04" db="EMBL/GenBank/DDBJ databases">
        <title>Ambrosiozyma monospora NBRC 1965.</title>
        <authorList>
            <person name="Ichikawa N."/>
            <person name="Sato H."/>
            <person name="Tonouchi N."/>
        </authorList>
    </citation>
    <scope>NUCLEOTIDE SEQUENCE</scope>
    <source>
        <strain evidence="2">NBRC 1965</strain>
    </source>
</reference>
<name>A0A9W6YSU4_AMBMO</name>
<protein>
    <submittedName>
        <fullName evidence="2">Unnamed protein product</fullName>
    </submittedName>
</protein>
<feature type="region of interest" description="Disordered" evidence="1">
    <location>
        <begin position="377"/>
        <end position="400"/>
    </location>
</feature>
<proteinExistence type="predicted"/>
<comment type="caution">
    <text evidence="2">The sequence shown here is derived from an EMBL/GenBank/DDBJ whole genome shotgun (WGS) entry which is preliminary data.</text>
</comment>
<sequence length="621" mass="68642">MEQEQESPQEQTHVGSFSPIVNETTVTSESPKHSSNKLSMSVLATFLPLVNDWVHQHYAILFKEIKSPLGKLRSTSSELIYDSNSPKDSVVVKFTEWLNLLTRTRMTIYHHNIKLLLLNKPSLQNLHMFIGFPFDGLTSADDGSFDELKLVALKQLSYKLSTFMLSELRYQDGLALFPYEADYASEDTFMNTPSLLAKIITGTENWGPSSISTDPTITSDNTVTRKISDDSKELALAVEQISEKLNDVEKLKVLIGSLLADLVNHGFKYSKDLSKQRMVLEISRNLQSGQSIEWQEIQTNVANTLSHYSIDPHMFHNLSASSSSTTTALCRGENSRKRQRTDSLSSSGSSRNASAMVLSSVNSQTIGKKIKVLAKPPQLIPSGPSVPSSSSSSSSSSSRFTNVLASPVKAPTVPSLPSGPSTATHKPVSLNDYLTPSLPKEMVLYFQGNKSITCKQCGIRHRTSIAHPVSLSSTPLKSTSGQLIVVAEPLPSFIEHERIREWFYRHGAKPLAKFLLSYLERHETNAEMKSHYLKRQRTRVQEVGVCPVMTDNGPAVVVAQGDNSIPSIGGSHAVGGTSKPKARGGRLGTGDKIKTERHHTPPVNEEESRQRYEQFFRSLNK</sequence>
<dbReference type="EMBL" id="BSXU01000651">
    <property type="protein sequence ID" value="GMG21397.1"/>
    <property type="molecule type" value="Genomic_DNA"/>
</dbReference>
<organism evidence="2 3">
    <name type="scientific">Ambrosiozyma monospora</name>
    <name type="common">Yeast</name>
    <name type="synonym">Endomycopsis monosporus</name>
    <dbReference type="NCBI Taxonomy" id="43982"/>
    <lineage>
        <taxon>Eukaryota</taxon>
        <taxon>Fungi</taxon>
        <taxon>Dikarya</taxon>
        <taxon>Ascomycota</taxon>
        <taxon>Saccharomycotina</taxon>
        <taxon>Pichiomycetes</taxon>
        <taxon>Pichiales</taxon>
        <taxon>Pichiaceae</taxon>
        <taxon>Ambrosiozyma</taxon>
    </lineage>
</organism>
<feature type="region of interest" description="Disordered" evidence="1">
    <location>
        <begin position="566"/>
        <end position="621"/>
    </location>
</feature>